<comment type="function">
    <text evidence="7">Catalyzes the transfer of the diacylglyceryl group from phosphatidylglycerol to the sulfhydryl group of the N-terminal cysteine of a prolipoprotein, the first step in the formation of mature lipoproteins.</text>
</comment>
<accession>A0AAX3F2A0</accession>
<evidence type="ECO:0000256" key="4">
    <source>
        <dbReference type="ARBA" id="ARBA00022692"/>
    </source>
</evidence>
<evidence type="ECO:0000256" key="5">
    <source>
        <dbReference type="ARBA" id="ARBA00022989"/>
    </source>
</evidence>
<reference evidence="8" key="1">
    <citation type="submission" date="2022-10" db="EMBL/GenBank/DDBJ databases">
        <authorList>
            <person name="Wei X."/>
        </authorList>
    </citation>
    <scope>NUCLEOTIDE SEQUENCE</scope>
    <source>
        <strain evidence="8">SD2</strain>
    </source>
</reference>
<feature type="transmembrane region" description="Helical" evidence="7">
    <location>
        <begin position="62"/>
        <end position="82"/>
    </location>
</feature>
<dbReference type="EMBL" id="CP107525">
    <property type="protein sequence ID" value="UZW64375.1"/>
    <property type="molecule type" value="Genomic_DNA"/>
</dbReference>
<dbReference type="GO" id="GO:0005886">
    <property type="term" value="C:plasma membrane"/>
    <property type="evidence" value="ECO:0007669"/>
    <property type="project" value="UniProtKB-SubCell"/>
</dbReference>
<keyword evidence="6 7" id="KW-0472">Membrane</keyword>
<proteinExistence type="inferred from homology"/>
<feature type="transmembrane region" description="Helical" evidence="7">
    <location>
        <begin position="33"/>
        <end position="53"/>
    </location>
</feature>
<dbReference type="HAMAP" id="MF_01147">
    <property type="entry name" value="Lgt"/>
    <property type="match status" value="1"/>
</dbReference>
<evidence type="ECO:0000313" key="9">
    <source>
        <dbReference type="Proteomes" id="UP001164481"/>
    </source>
</evidence>
<evidence type="ECO:0000256" key="7">
    <source>
        <dbReference type="HAMAP-Rule" id="MF_01147"/>
    </source>
</evidence>
<dbReference type="Pfam" id="PF01790">
    <property type="entry name" value="LGT"/>
    <property type="match status" value="1"/>
</dbReference>
<protein>
    <recommendedName>
        <fullName evidence="7">Phosphatidylglycerol--prolipoprotein diacylglyceryl transferase</fullName>
        <ecNumber evidence="7">2.5.1.145</ecNumber>
    </recommendedName>
</protein>
<evidence type="ECO:0000256" key="6">
    <source>
        <dbReference type="ARBA" id="ARBA00023136"/>
    </source>
</evidence>
<gene>
    <name evidence="7 8" type="primary">lgt</name>
    <name evidence="8" type="ORF">OIE46_03330</name>
</gene>
<dbReference type="InterPro" id="IPR001640">
    <property type="entry name" value="Lgt"/>
</dbReference>
<dbReference type="NCBIfam" id="TIGR00544">
    <property type="entry name" value="lgt"/>
    <property type="match status" value="1"/>
</dbReference>
<dbReference type="Proteomes" id="UP001164481">
    <property type="component" value="Chromosome"/>
</dbReference>
<dbReference type="PROSITE" id="PS01311">
    <property type="entry name" value="LGT"/>
    <property type="match status" value="1"/>
</dbReference>
<comment type="subcellular location">
    <subcellularLocation>
        <location evidence="7">Cell membrane</location>
        <topology evidence="7">Multi-pass membrane protein</topology>
    </subcellularLocation>
</comment>
<evidence type="ECO:0000256" key="2">
    <source>
        <dbReference type="ARBA" id="ARBA00022475"/>
    </source>
</evidence>
<feature type="transmembrane region" description="Helical" evidence="7">
    <location>
        <begin position="203"/>
        <end position="221"/>
    </location>
</feature>
<sequence>MNNLKAPAYVFDAAFPEGASTILFKIGSYEFHLYSLMLMLGILCSILTIIFFWNRAKISSDILIVFIMITIPTSLIGARLGFVFESLIYHPETLQVSKWYAIWNGGLSIQGGVLLAMIADVIYAYRIRLKIDMRKVASIIIPTILIGQFVGRWGNYVNHEVYGKIDWDGHSVLIFGKDFARNMYISDTYSTSLGLQGAYRYPLFLYEALLNLAGYLLIVWVFNLFGLFKPGVTSGIYLAWYGVVRLAMEPLRQEAFLFYSLLAIFFTLTGLVIMIYYQFFNRVKYYKIKRKYYYDYLMVDLVKYNQWVQKTSYSALFYAVFSFFQKNVTRKLIKK</sequence>
<keyword evidence="3 7" id="KW-0808">Transferase</keyword>
<reference evidence="8" key="2">
    <citation type="submission" date="2022-11" db="EMBL/GenBank/DDBJ databases">
        <title>complete genomes of mycoplasma synoviae ZX313 strain and SD2 strain.</title>
        <authorList>
            <person name="Zhong Q."/>
        </authorList>
    </citation>
    <scope>NUCLEOTIDE SEQUENCE</scope>
    <source>
        <strain evidence="8">SD2</strain>
    </source>
</reference>
<comment type="pathway">
    <text evidence="7">Protein modification; lipoprotein biosynthesis (diacylglyceryl transfer).</text>
</comment>
<comment type="similarity">
    <text evidence="1 7">Belongs to the Lgt family.</text>
</comment>
<dbReference type="PANTHER" id="PTHR30589:SF0">
    <property type="entry name" value="PHOSPHATIDYLGLYCEROL--PROLIPOPROTEIN DIACYLGLYCERYL TRANSFERASE"/>
    <property type="match status" value="1"/>
</dbReference>
<keyword evidence="2 7" id="KW-1003">Cell membrane</keyword>
<dbReference type="AlphaFoldDB" id="A0AAX3F2A0"/>
<feature type="transmembrane region" description="Helical" evidence="7">
    <location>
        <begin position="102"/>
        <end position="125"/>
    </location>
</feature>
<name>A0AAX3F2A0_MYCSY</name>
<feature type="transmembrane region" description="Helical" evidence="7">
    <location>
        <begin position="256"/>
        <end position="277"/>
    </location>
</feature>
<evidence type="ECO:0000256" key="3">
    <source>
        <dbReference type="ARBA" id="ARBA00022679"/>
    </source>
</evidence>
<dbReference type="GO" id="GO:0042158">
    <property type="term" value="P:lipoprotein biosynthetic process"/>
    <property type="evidence" value="ECO:0007669"/>
    <property type="project" value="UniProtKB-UniRule"/>
</dbReference>
<evidence type="ECO:0000313" key="8">
    <source>
        <dbReference type="EMBL" id="UZW64375.1"/>
    </source>
</evidence>
<dbReference type="RefSeq" id="WP_154221665.1">
    <property type="nucleotide sequence ID" value="NZ_CP034544.1"/>
</dbReference>
<keyword evidence="4 7" id="KW-0812">Transmembrane</keyword>
<organism evidence="8 9">
    <name type="scientific">Mycoplasmopsis synoviae</name>
    <name type="common">Mycoplasma synoviae</name>
    <dbReference type="NCBI Taxonomy" id="2109"/>
    <lineage>
        <taxon>Bacteria</taxon>
        <taxon>Bacillati</taxon>
        <taxon>Mycoplasmatota</taxon>
        <taxon>Mycoplasmoidales</taxon>
        <taxon>Metamycoplasmataceae</taxon>
        <taxon>Mycoplasmopsis</taxon>
    </lineage>
</organism>
<dbReference type="PANTHER" id="PTHR30589">
    <property type="entry name" value="PROLIPOPROTEIN DIACYLGLYCERYL TRANSFERASE"/>
    <property type="match status" value="1"/>
</dbReference>
<feature type="transmembrane region" description="Helical" evidence="7">
    <location>
        <begin position="227"/>
        <end position="244"/>
    </location>
</feature>
<dbReference type="GO" id="GO:0008961">
    <property type="term" value="F:phosphatidylglycerol-prolipoprotein diacylglyceryl transferase activity"/>
    <property type="evidence" value="ECO:0007669"/>
    <property type="project" value="UniProtKB-UniRule"/>
</dbReference>
<comment type="catalytic activity">
    <reaction evidence="7">
        <text>L-cysteinyl-[prolipoprotein] + a 1,2-diacyl-sn-glycero-3-phospho-(1'-sn-glycerol) = an S-1,2-diacyl-sn-glyceryl-L-cysteinyl-[prolipoprotein] + sn-glycerol 1-phosphate + H(+)</text>
        <dbReference type="Rhea" id="RHEA:56712"/>
        <dbReference type="Rhea" id="RHEA-COMP:14679"/>
        <dbReference type="Rhea" id="RHEA-COMP:14680"/>
        <dbReference type="ChEBI" id="CHEBI:15378"/>
        <dbReference type="ChEBI" id="CHEBI:29950"/>
        <dbReference type="ChEBI" id="CHEBI:57685"/>
        <dbReference type="ChEBI" id="CHEBI:64716"/>
        <dbReference type="ChEBI" id="CHEBI:140658"/>
        <dbReference type="EC" id="2.5.1.145"/>
    </reaction>
</comment>
<dbReference type="EC" id="2.5.1.145" evidence="7"/>
<keyword evidence="5 7" id="KW-1133">Transmembrane helix</keyword>
<feature type="binding site" evidence="7">
    <location>
        <position position="152"/>
    </location>
    <ligand>
        <name>a 1,2-diacyl-sn-glycero-3-phospho-(1'-sn-glycerol)</name>
        <dbReference type="ChEBI" id="CHEBI:64716"/>
    </ligand>
</feature>
<evidence type="ECO:0000256" key="1">
    <source>
        <dbReference type="ARBA" id="ARBA00007150"/>
    </source>
</evidence>